<protein>
    <recommendedName>
        <fullName evidence="3">Fe/B12 periplasmic-binding domain-containing protein</fullName>
    </recommendedName>
</protein>
<name>A0ABM8YS76_9BACI</name>
<proteinExistence type="predicted"/>
<reference evidence="1 2" key="1">
    <citation type="submission" date="2021-10" db="EMBL/GenBank/DDBJ databases">
        <authorList>
            <person name="Criscuolo A."/>
        </authorList>
    </citation>
    <scope>NUCLEOTIDE SEQUENCE [LARGE SCALE GENOMIC DNA]</scope>
    <source>
        <strain evidence="2">CIP 111883</strain>
    </source>
</reference>
<accession>A0ABM8YS76</accession>
<evidence type="ECO:0000313" key="1">
    <source>
        <dbReference type="EMBL" id="CAG9622846.1"/>
    </source>
</evidence>
<keyword evidence="2" id="KW-1185">Reference proteome</keyword>
<gene>
    <name evidence="1" type="ORF">BACCIP111883_03637</name>
</gene>
<dbReference type="EMBL" id="CAKJTJ010000028">
    <property type="protein sequence ID" value="CAG9622846.1"/>
    <property type="molecule type" value="Genomic_DNA"/>
</dbReference>
<evidence type="ECO:0000313" key="2">
    <source>
        <dbReference type="Proteomes" id="UP000789833"/>
    </source>
</evidence>
<organism evidence="1 2">
    <name type="scientific">Sutcliffiella rhizosphaerae</name>
    <dbReference type="NCBI Taxonomy" id="2880967"/>
    <lineage>
        <taxon>Bacteria</taxon>
        <taxon>Bacillati</taxon>
        <taxon>Bacillota</taxon>
        <taxon>Bacilli</taxon>
        <taxon>Bacillales</taxon>
        <taxon>Bacillaceae</taxon>
        <taxon>Sutcliffiella</taxon>
    </lineage>
</organism>
<dbReference type="Proteomes" id="UP000789833">
    <property type="component" value="Unassembled WGS sequence"/>
</dbReference>
<sequence>MHQKKNKIIYLDPNYCYLSGEGLISVSEMVKEIEATLE</sequence>
<comment type="caution">
    <text evidence="1">The sequence shown here is derived from an EMBL/GenBank/DDBJ whole genome shotgun (WGS) entry which is preliminary data.</text>
</comment>
<evidence type="ECO:0008006" key="3">
    <source>
        <dbReference type="Google" id="ProtNLM"/>
    </source>
</evidence>